<organism evidence="7">
    <name type="scientific">Tanacetum cinerariifolium</name>
    <name type="common">Dalmatian daisy</name>
    <name type="synonym">Chrysanthemum cinerariifolium</name>
    <dbReference type="NCBI Taxonomy" id="118510"/>
    <lineage>
        <taxon>Eukaryota</taxon>
        <taxon>Viridiplantae</taxon>
        <taxon>Streptophyta</taxon>
        <taxon>Embryophyta</taxon>
        <taxon>Tracheophyta</taxon>
        <taxon>Spermatophyta</taxon>
        <taxon>Magnoliopsida</taxon>
        <taxon>eudicotyledons</taxon>
        <taxon>Gunneridae</taxon>
        <taxon>Pentapetalae</taxon>
        <taxon>asterids</taxon>
        <taxon>campanulids</taxon>
        <taxon>Asterales</taxon>
        <taxon>Asteraceae</taxon>
        <taxon>Asteroideae</taxon>
        <taxon>Anthemideae</taxon>
        <taxon>Anthemidinae</taxon>
        <taxon>Tanacetum</taxon>
    </lineage>
</organism>
<evidence type="ECO:0000256" key="1">
    <source>
        <dbReference type="ARBA" id="ARBA00022723"/>
    </source>
</evidence>
<feature type="region of interest" description="Disordered" evidence="5">
    <location>
        <begin position="28"/>
        <end position="48"/>
    </location>
</feature>
<evidence type="ECO:0000256" key="4">
    <source>
        <dbReference type="PROSITE-ProRule" id="PRU00027"/>
    </source>
</evidence>
<dbReference type="PANTHER" id="PTHR34396">
    <property type="entry name" value="OS03G0264950 PROTEIN-RELATED"/>
    <property type="match status" value="1"/>
</dbReference>
<keyword evidence="3" id="KW-0862">Zinc</keyword>
<dbReference type="SUPFAM" id="SSF140996">
    <property type="entry name" value="Hermes dimerisation domain"/>
    <property type="match status" value="1"/>
</dbReference>
<dbReference type="GO" id="GO:1990837">
    <property type="term" value="F:sequence-specific double-stranded DNA binding"/>
    <property type="evidence" value="ECO:0007669"/>
    <property type="project" value="TreeGrafter"/>
</dbReference>
<dbReference type="Pfam" id="PF02892">
    <property type="entry name" value="zf-BED"/>
    <property type="match status" value="1"/>
</dbReference>
<protein>
    <submittedName>
        <fullName evidence="7">Zinc finger BED domain-containing protein DAYSLEEPER-like</fullName>
    </submittedName>
</protein>
<accession>A0A6L2KZG5</accession>
<dbReference type="InterPro" id="IPR053031">
    <property type="entry name" value="Cuticle_assoc_protein"/>
</dbReference>
<gene>
    <name evidence="7" type="ORF">Tci_026604</name>
</gene>
<dbReference type="GO" id="GO:0008270">
    <property type="term" value="F:zinc ion binding"/>
    <property type="evidence" value="ECO:0007669"/>
    <property type="project" value="UniProtKB-KW"/>
</dbReference>
<sequence length="252" mass="28881">MRQRTWNWKLQSQSKLAYANDTQTIKMEAEDSPTNLNSKGAKRKEYKDRSRVGNHFTQFFDNNEKPRAKCNYCGAVYSGEMKSGTSTLWGHLNKCKSNSTNPPTDRTHLAFNMRVVETGEMKLTLQAWKFDQQKCRNAIAEMIIIDESPLKFVENEGFRRCMKMCQPALVPSRSTITRDSYQLCCQYEKLMIEESVQKKKRRKSEVEHGIGVGECKNTLFGSSLTSCVLSRGHKRTWVAEGVGNCLVPAERK</sequence>
<evidence type="ECO:0000259" key="6">
    <source>
        <dbReference type="PROSITE" id="PS50808"/>
    </source>
</evidence>
<dbReference type="InterPro" id="IPR003656">
    <property type="entry name" value="Znf_BED"/>
</dbReference>
<comment type="caution">
    <text evidence="7">The sequence shown here is derived from an EMBL/GenBank/DDBJ whole genome shotgun (WGS) entry which is preliminary data.</text>
</comment>
<evidence type="ECO:0000256" key="5">
    <source>
        <dbReference type="SAM" id="MobiDB-lite"/>
    </source>
</evidence>
<dbReference type="EMBL" id="BKCJ010003362">
    <property type="protein sequence ID" value="GEU54626.1"/>
    <property type="molecule type" value="Genomic_DNA"/>
</dbReference>
<name>A0A6L2KZG5_TANCI</name>
<dbReference type="PROSITE" id="PS50808">
    <property type="entry name" value="ZF_BED"/>
    <property type="match status" value="1"/>
</dbReference>
<evidence type="ECO:0000313" key="7">
    <source>
        <dbReference type="EMBL" id="GEU54626.1"/>
    </source>
</evidence>
<dbReference type="InterPro" id="IPR036236">
    <property type="entry name" value="Znf_C2H2_sf"/>
</dbReference>
<dbReference type="SMART" id="SM00614">
    <property type="entry name" value="ZnF_BED"/>
    <property type="match status" value="1"/>
</dbReference>
<keyword evidence="2 4" id="KW-0863">Zinc-finger</keyword>
<feature type="domain" description="BED-type" evidence="6">
    <location>
        <begin position="47"/>
        <end position="115"/>
    </location>
</feature>
<evidence type="ECO:0000256" key="3">
    <source>
        <dbReference type="ARBA" id="ARBA00022833"/>
    </source>
</evidence>
<dbReference type="AlphaFoldDB" id="A0A6L2KZG5"/>
<dbReference type="PANTHER" id="PTHR34396:SF27">
    <property type="entry name" value="OS08G0208700 PROTEIN"/>
    <property type="match status" value="1"/>
</dbReference>
<keyword evidence="1" id="KW-0479">Metal-binding</keyword>
<evidence type="ECO:0000256" key="2">
    <source>
        <dbReference type="ARBA" id="ARBA00022771"/>
    </source>
</evidence>
<proteinExistence type="predicted"/>
<dbReference type="SUPFAM" id="SSF57667">
    <property type="entry name" value="beta-beta-alpha zinc fingers"/>
    <property type="match status" value="1"/>
</dbReference>
<dbReference type="GO" id="GO:0005634">
    <property type="term" value="C:nucleus"/>
    <property type="evidence" value="ECO:0007669"/>
    <property type="project" value="TreeGrafter"/>
</dbReference>
<dbReference type="GO" id="GO:0006357">
    <property type="term" value="P:regulation of transcription by RNA polymerase II"/>
    <property type="evidence" value="ECO:0007669"/>
    <property type="project" value="TreeGrafter"/>
</dbReference>
<reference evidence="7" key="1">
    <citation type="journal article" date="2019" name="Sci. Rep.">
        <title>Draft genome of Tanacetum cinerariifolium, the natural source of mosquito coil.</title>
        <authorList>
            <person name="Yamashiro T."/>
            <person name="Shiraishi A."/>
            <person name="Satake H."/>
            <person name="Nakayama K."/>
        </authorList>
    </citation>
    <scope>NUCLEOTIDE SEQUENCE</scope>
</reference>